<feature type="compositionally biased region" description="Low complexity" evidence="1">
    <location>
        <begin position="58"/>
        <end position="78"/>
    </location>
</feature>
<accession>A0ABN2TWH3</accession>
<dbReference type="EMBL" id="BAAAQN010000009">
    <property type="protein sequence ID" value="GAA2023392.1"/>
    <property type="molecule type" value="Genomic_DNA"/>
</dbReference>
<sequence>MIGFPEDDGWADEGWVRALDAGRPHESGGGGSRRGARADRDGRGSGGGGATSSGGSAGAAKAAGAADGGKAAPASPGNAGPGTGPGTGPANASTNGRTNGRTNGPSTGPAPDRNPSREAPTTASRAKRGGTDPRDQASDDFTGHPEDRPWTPIPRQAKSVERGLIPTQRRLKKTSRSA</sequence>
<feature type="region of interest" description="Disordered" evidence="1">
    <location>
        <begin position="1"/>
        <end position="178"/>
    </location>
</feature>
<keyword evidence="3" id="KW-1185">Reference proteome</keyword>
<dbReference type="Proteomes" id="UP001500751">
    <property type="component" value="Unassembled WGS sequence"/>
</dbReference>
<protein>
    <submittedName>
        <fullName evidence="2">Uncharacterized protein</fullName>
    </submittedName>
</protein>
<evidence type="ECO:0000256" key="1">
    <source>
        <dbReference type="SAM" id="MobiDB-lite"/>
    </source>
</evidence>
<evidence type="ECO:0000313" key="2">
    <source>
        <dbReference type="EMBL" id="GAA2023392.1"/>
    </source>
</evidence>
<comment type="caution">
    <text evidence="2">The sequence shown here is derived from an EMBL/GenBank/DDBJ whole genome shotgun (WGS) entry which is preliminary data.</text>
</comment>
<evidence type="ECO:0000313" key="3">
    <source>
        <dbReference type="Proteomes" id="UP001500751"/>
    </source>
</evidence>
<feature type="compositionally biased region" description="Polar residues" evidence="1">
    <location>
        <begin position="94"/>
        <end position="106"/>
    </location>
</feature>
<feature type="compositionally biased region" description="Basic residues" evidence="1">
    <location>
        <begin position="169"/>
        <end position="178"/>
    </location>
</feature>
<feature type="compositionally biased region" description="Basic and acidic residues" evidence="1">
    <location>
        <begin position="129"/>
        <end position="149"/>
    </location>
</feature>
<name>A0ABN2TWH3_9ACTN</name>
<organism evidence="2 3">
    <name type="scientific">Catenulispora yoronensis</name>
    <dbReference type="NCBI Taxonomy" id="450799"/>
    <lineage>
        <taxon>Bacteria</taxon>
        <taxon>Bacillati</taxon>
        <taxon>Actinomycetota</taxon>
        <taxon>Actinomycetes</taxon>
        <taxon>Catenulisporales</taxon>
        <taxon>Catenulisporaceae</taxon>
        <taxon>Catenulispora</taxon>
    </lineage>
</organism>
<proteinExistence type="predicted"/>
<reference evidence="2 3" key="1">
    <citation type="journal article" date="2019" name="Int. J. Syst. Evol. Microbiol.">
        <title>The Global Catalogue of Microorganisms (GCM) 10K type strain sequencing project: providing services to taxonomists for standard genome sequencing and annotation.</title>
        <authorList>
            <consortium name="The Broad Institute Genomics Platform"/>
            <consortium name="The Broad Institute Genome Sequencing Center for Infectious Disease"/>
            <person name="Wu L."/>
            <person name="Ma J."/>
        </authorList>
    </citation>
    <scope>NUCLEOTIDE SEQUENCE [LARGE SCALE GENOMIC DNA]</scope>
    <source>
        <strain evidence="2 3">JCM 16014</strain>
    </source>
</reference>
<gene>
    <name evidence="2" type="ORF">GCM10009839_21160</name>
</gene>
<feature type="compositionally biased region" description="Acidic residues" evidence="1">
    <location>
        <begin position="1"/>
        <end position="11"/>
    </location>
</feature>
<feature type="compositionally biased region" description="Gly residues" evidence="1">
    <location>
        <begin position="44"/>
        <end position="57"/>
    </location>
</feature>